<dbReference type="Gene3D" id="1.25.40.10">
    <property type="entry name" value="Tetratricopeptide repeat domain"/>
    <property type="match status" value="1"/>
</dbReference>
<accession>A0AAD2CFF0</accession>
<protein>
    <recommendedName>
        <fullName evidence="1">Orc1-like AAA ATPase domain-containing protein</fullName>
    </recommendedName>
</protein>
<dbReference type="AlphaFoldDB" id="A0AAD2CFF0"/>
<dbReference type="InterPro" id="IPR011990">
    <property type="entry name" value="TPR-like_helical_dom_sf"/>
</dbReference>
<evidence type="ECO:0000313" key="3">
    <source>
        <dbReference type="Proteomes" id="UP001295423"/>
    </source>
</evidence>
<keyword evidence="3" id="KW-1185">Reference proteome</keyword>
<organism evidence="2 3">
    <name type="scientific">Cylindrotheca closterium</name>
    <dbReference type="NCBI Taxonomy" id="2856"/>
    <lineage>
        <taxon>Eukaryota</taxon>
        <taxon>Sar</taxon>
        <taxon>Stramenopiles</taxon>
        <taxon>Ochrophyta</taxon>
        <taxon>Bacillariophyta</taxon>
        <taxon>Bacillariophyceae</taxon>
        <taxon>Bacillariophycidae</taxon>
        <taxon>Bacillariales</taxon>
        <taxon>Bacillariaceae</taxon>
        <taxon>Cylindrotheca</taxon>
    </lineage>
</organism>
<proteinExistence type="predicted"/>
<dbReference type="SUPFAM" id="SSF52540">
    <property type="entry name" value="P-loop containing nucleoside triphosphate hydrolases"/>
    <property type="match status" value="1"/>
</dbReference>
<dbReference type="PANTHER" id="PTHR43642">
    <property type="entry name" value="HYBRID SIGNAL TRANSDUCTION HISTIDINE KINASE G"/>
    <property type="match status" value="1"/>
</dbReference>
<name>A0AAD2CFF0_9STRA</name>
<dbReference type="Proteomes" id="UP001295423">
    <property type="component" value="Unassembled WGS sequence"/>
</dbReference>
<evidence type="ECO:0000259" key="1">
    <source>
        <dbReference type="Pfam" id="PF13191"/>
    </source>
</evidence>
<comment type="caution">
    <text evidence="2">The sequence shown here is derived from an EMBL/GenBank/DDBJ whole genome shotgun (WGS) entry which is preliminary data.</text>
</comment>
<dbReference type="InterPro" id="IPR053159">
    <property type="entry name" value="Hybrid_Histidine_Kinase"/>
</dbReference>
<dbReference type="EMBL" id="CAKOGP040000224">
    <property type="protein sequence ID" value="CAJ1932398.1"/>
    <property type="molecule type" value="Genomic_DNA"/>
</dbReference>
<evidence type="ECO:0000313" key="2">
    <source>
        <dbReference type="EMBL" id="CAJ1932398.1"/>
    </source>
</evidence>
<gene>
    <name evidence="2" type="ORF">CYCCA115_LOCUS2816</name>
</gene>
<dbReference type="InterPro" id="IPR027417">
    <property type="entry name" value="P-loop_NTPase"/>
</dbReference>
<reference evidence="2" key="1">
    <citation type="submission" date="2023-08" db="EMBL/GenBank/DDBJ databases">
        <authorList>
            <person name="Audoor S."/>
            <person name="Bilcke G."/>
        </authorList>
    </citation>
    <scope>NUCLEOTIDE SEQUENCE</scope>
</reference>
<dbReference type="InterPro" id="IPR041664">
    <property type="entry name" value="AAA_16"/>
</dbReference>
<sequence>MISNDLRDEVQTLLPLIPELKEIIKYQNARRSTIRDGIRQRQENSQERFKNAFRQLSRALNAAFSPIVLVLDDLQWADMSSLQVIDYLVSDMQNPNRLMVIGCYRSEDVSRAIEELKTRQLSCPFHVTEIELGNCQVDHVHEMIMSILSTESQSITQDLAAICYRRTVGNPFFVTQFMIILQNEALLTFTQDLAAICYRRTVGNPFFVTQFMIILQNEALLTYNPSSIKWEFNVDEAEKATKFTSNVVDLLRARMKKMPAKVQLLLQYAACIGTCFSQKTIEIVWREHGNIGPEENADLSNLRNTVHDTGFIEKKGRNGFRFVHDKIQEAAMSLSDRVNSSFIGKTLMFALNAEKLEDELFDEVDLINRGDVATRPELAALNLRAAEKARNLASFQSARSYVEFGAAMLPRNHWKTHRDLTLALYTLGAEAELAEGYLRAAAVYCNAVFQQKDCTAMEKAPLRMAVINMLYSGDSNMKQKALDLCLDLLKELDYTLIYSNSLLPIQTLYYVVKTVKTLYYVVKTVKTTKKKLAEKSVGVMTNPRHLLIMELLSKIANLSYHLELLFLNSLATCHLVLNTLKFGGSHLSGFGLVIAGVLARVLLKEDFSTALAFTESALSIQKSIGTFNEGRTTWNAYALCLSWSTTFEKCRPKLKEAQIYCMRDGDTEHAMWSLSGEAWLSYMMGKPLPRLQRDCAVIVAHIEEHRQPEVAAFVKMIWQTAIKLTTCQGRFLELDGSVYSKKEYPKAASPHLGAAHFMEGELIFFSSFLTAAERAIEYGDLHEKLSPAIFTGMLEKFHRGVALYAMTRQLRKRRYRKRAYKIRKVIKQWVEDGNPNVIHYDLLLDAEHASLHKKTYDEADEFYQKAIKAATELNHPMHQGLFHERYADFLLRIQWNKDGAIHHFSKSIQYYDEWGAVGKVQQLKQEMHALRLIR</sequence>
<feature type="domain" description="Orc1-like AAA ATPase" evidence="1">
    <location>
        <begin position="40"/>
        <end position="101"/>
    </location>
</feature>
<dbReference type="PANTHER" id="PTHR43642:SF1">
    <property type="entry name" value="HYBRID SIGNAL TRANSDUCTION HISTIDINE KINASE G"/>
    <property type="match status" value="1"/>
</dbReference>
<dbReference type="Pfam" id="PF13191">
    <property type="entry name" value="AAA_16"/>
    <property type="match status" value="1"/>
</dbReference>
<dbReference type="SUPFAM" id="SSF48452">
    <property type="entry name" value="TPR-like"/>
    <property type="match status" value="1"/>
</dbReference>